<dbReference type="KEGG" id="aten:116289789"/>
<comment type="similarity">
    <text evidence="2">Belongs to the threonine synthase family.</text>
</comment>
<dbReference type="SUPFAM" id="SSF53686">
    <property type="entry name" value="Tryptophan synthase beta subunit-like PLP-dependent enzymes"/>
    <property type="match status" value="1"/>
</dbReference>
<evidence type="ECO:0000256" key="1">
    <source>
        <dbReference type="ARBA" id="ARBA00001933"/>
    </source>
</evidence>
<dbReference type="RefSeq" id="XP_031552589.1">
    <property type="nucleotide sequence ID" value="XM_031696729.1"/>
</dbReference>
<dbReference type="GeneID" id="116289789"/>
<evidence type="ECO:0000256" key="4">
    <source>
        <dbReference type="ARBA" id="ARBA00022898"/>
    </source>
</evidence>
<evidence type="ECO:0000313" key="5">
    <source>
        <dbReference type="Proteomes" id="UP000515163"/>
    </source>
</evidence>
<evidence type="ECO:0000256" key="3">
    <source>
        <dbReference type="ARBA" id="ARBA00021942"/>
    </source>
</evidence>
<dbReference type="FunCoup" id="A0A6P8H822">
    <property type="interactions" value="4"/>
</dbReference>
<dbReference type="InterPro" id="IPR051166">
    <property type="entry name" value="Threonine_Synthase"/>
</dbReference>
<comment type="cofactor">
    <cofactor evidence="1">
        <name>pyridoxal 5'-phosphate</name>
        <dbReference type="ChEBI" id="CHEBI:597326"/>
    </cofactor>
</comment>
<dbReference type="Pfam" id="PF24857">
    <property type="entry name" value="THR4_C"/>
    <property type="match status" value="1"/>
</dbReference>
<dbReference type="GO" id="GO:0009071">
    <property type="term" value="P:serine family amino acid catabolic process"/>
    <property type="evidence" value="ECO:0007669"/>
    <property type="project" value="TreeGrafter"/>
</dbReference>
<dbReference type="InParanoid" id="A0A6P8H822"/>
<dbReference type="GO" id="GO:0030170">
    <property type="term" value="F:pyridoxal phosphate binding"/>
    <property type="evidence" value="ECO:0007669"/>
    <property type="project" value="TreeGrafter"/>
</dbReference>
<dbReference type="PANTHER" id="PTHR42690">
    <property type="entry name" value="THREONINE SYNTHASE FAMILY MEMBER"/>
    <property type="match status" value="1"/>
</dbReference>
<dbReference type="GO" id="GO:0046360">
    <property type="term" value="P:2-oxobutyrate biosynthetic process"/>
    <property type="evidence" value="ECO:0007669"/>
    <property type="project" value="TreeGrafter"/>
</dbReference>
<accession>A0A6P8H822</accession>
<keyword evidence="5" id="KW-1185">Reference proteome</keyword>
<dbReference type="NCBIfam" id="TIGR00260">
    <property type="entry name" value="thrC"/>
    <property type="match status" value="1"/>
</dbReference>
<gene>
    <name evidence="6" type="primary">LOC116289789</name>
</gene>
<dbReference type="OrthoDB" id="5203861at2759"/>
<dbReference type="AlphaFoldDB" id="A0A6P8H822"/>
<organism evidence="5 6">
    <name type="scientific">Actinia tenebrosa</name>
    <name type="common">Australian red waratah sea anemone</name>
    <dbReference type="NCBI Taxonomy" id="6105"/>
    <lineage>
        <taxon>Eukaryota</taxon>
        <taxon>Metazoa</taxon>
        <taxon>Cnidaria</taxon>
        <taxon>Anthozoa</taxon>
        <taxon>Hexacorallia</taxon>
        <taxon>Actiniaria</taxon>
        <taxon>Actiniidae</taxon>
        <taxon>Actinia</taxon>
    </lineage>
</organism>
<reference evidence="6" key="1">
    <citation type="submission" date="2025-08" db="UniProtKB">
        <authorList>
            <consortium name="RefSeq"/>
        </authorList>
    </citation>
    <scope>IDENTIFICATION</scope>
</reference>
<dbReference type="Gene3D" id="3.40.50.1100">
    <property type="match status" value="2"/>
</dbReference>
<dbReference type="PANTHER" id="PTHR42690:SF1">
    <property type="entry name" value="THREONINE SYNTHASE-LIKE 2"/>
    <property type="match status" value="1"/>
</dbReference>
<keyword evidence="4" id="KW-0663">Pyridoxal phosphate</keyword>
<sequence length="355" mass="39358">MLVSQFLEFFLRRQKKNLTLLVGTSGDTGSAAIESVRGCEQIDIIVLFPKGYCNRVQELQMTTVCDDNVYVFSVEGTLDDLDVPIKACLVDEKFASKHNLGSVNSINIGRLISQVVYYFYAYFKVCRKLGETVQFVIPTGAMGNVSAGCIAYKMGLPILLQCAVNENNIVHKALSSGQFSRPSGVVKTWSSAMDIQVPYNMERLMYLFSDFDAQLIASLMKEFEEKGVLEIPENLRQKIGQIVSSDWVTQDTTLATMRSVWDTHKYLLCPHSAVGVAVASRVNSTDDSKDKAPIVCIATASPAKFLESLEAASISYTPPPEITGLVKMPTKCLQMKKGDNWEEMLRKTIIEIGLK</sequence>
<dbReference type="Proteomes" id="UP000515163">
    <property type="component" value="Unplaced"/>
</dbReference>
<dbReference type="InterPro" id="IPR004450">
    <property type="entry name" value="Thr_synthase-like"/>
</dbReference>
<proteinExistence type="inferred from homology"/>
<evidence type="ECO:0000256" key="2">
    <source>
        <dbReference type="ARBA" id="ARBA00005517"/>
    </source>
</evidence>
<dbReference type="InterPro" id="IPR036052">
    <property type="entry name" value="TrpB-like_PALP_sf"/>
</dbReference>
<evidence type="ECO:0000313" key="6">
    <source>
        <dbReference type="RefSeq" id="XP_031552589.1"/>
    </source>
</evidence>
<dbReference type="FunFam" id="3.40.50.1100:FF:000047">
    <property type="entry name" value="Threonine synthase like 2"/>
    <property type="match status" value="1"/>
</dbReference>
<protein>
    <recommendedName>
        <fullName evidence="3">Threonine synthase-like 2</fullName>
    </recommendedName>
</protein>
<name>A0A6P8H822_ACTTE</name>